<dbReference type="InterPro" id="IPR020579">
    <property type="entry name" value="Exonuc_VII_lsu_C"/>
</dbReference>
<dbReference type="PANTHER" id="PTHR30008:SF0">
    <property type="entry name" value="EXODEOXYRIBONUCLEASE 7 LARGE SUBUNIT"/>
    <property type="match status" value="1"/>
</dbReference>
<comment type="caution">
    <text evidence="3">The sequence shown here is derived from an EMBL/GenBank/DDBJ whole genome shotgun (WGS) entry which is preliminary data.</text>
</comment>
<dbReference type="Proteomes" id="UP001589590">
    <property type="component" value="Unassembled WGS sequence"/>
</dbReference>
<evidence type="ECO:0000313" key="4">
    <source>
        <dbReference type="Proteomes" id="UP001589590"/>
    </source>
</evidence>
<sequence length="331" mass="38072">MDKINTYTVSTLTSLYPQSLTSTLDAKIISLEGFFFDRKGKLYGACYYDELHDKNRKNKIALQLTPDLKSQLTSGNYYQMEGYIHKGQNITLDSRVPVFFRTTKILEYKAKEQLISKVEYDIVRERFNREFPVIQDILLNKMQEGSQPVLDVITGIQSTSQADYLKQLQDYKYYTIRHNKCNLSSEVELIKFINNYNFSDTDILIIMRGGGSGLEVFNHIELCKKVIEIPVPFITGIGHDADVTLLQKVSDMGLSTPTSVGAFLQKMVNIHKERKRLIEEKDTELLNLNKQVLKNEEASAQIINLQKKRLNLIYIILVILLIAIIILIFTK</sequence>
<keyword evidence="4" id="KW-1185">Reference proteome</keyword>
<gene>
    <name evidence="3" type="ORF">ACFFU1_07365</name>
</gene>
<reference evidence="3 4" key="1">
    <citation type="submission" date="2024-09" db="EMBL/GenBank/DDBJ databases">
        <authorList>
            <person name="Sun Q."/>
            <person name="Mori K."/>
        </authorList>
    </citation>
    <scope>NUCLEOTIDE SEQUENCE [LARGE SCALE GENOMIC DNA]</scope>
    <source>
        <strain evidence="3 4">CECT 8300</strain>
    </source>
</reference>
<name>A0ABV5GZN6_9FLAO</name>
<dbReference type="EMBL" id="JBHMFA010000005">
    <property type="protein sequence ID" value="MFB9104711.1"/>
    <property type="molecule type" value="Genomic_DNA"/>
</dbReference>
<evidence type="ECO:0000256" key="1">
    <source>
        <dbReference type="SAM" id="Phobius"/>
    </source>
</evidence>
<feature type="transmembrane region" description="Helical" evidence="1">
    <location>
        <begin position="312"/>
        <end position="330"/>
    </location>
</feature>
<dbReference type="InterPro" id="IPR003753">
    <property type="entry name" value="Exonuc_VII_L"/>
</dbReference>
<feature type="domain" description="Exonuclease VII large subunit C-terminal" evidence="2">
    <location>
        <begin position="186"/>
        <end position="300"/>
    </location>
</feature>
<proteinExistence type="predicted"/>
<dbReference type="PANTHER" id="PTHR30008">
    <property type="entry name" value="EXODEOXYRIBONUCLEASE 7 LARGE SUBUNIT"/>
    <property type="match status" value="1"/>
</dbReference>
<keyword evidence="1" id="KW-0472">Membrane</keyword>
<evidence type="ECO:0000313" key="3">
    <source>
        <dbReference type="EMBL" id="MFB9104711.1"/>
    </source>
</evidence>
<keyword evidence="1" id="KW-0812">Transmembrane</keyword>
<keyword evidence="1" id="KW-1133">Transmembrane helix</keyword>
<protein>
    <submittedName>
        <fullName evidence="3">Exodeoxyribonuclease VII large subunit</fullName>
    </submittedName>
</protein>
<evidence type="ECO:0000259" key="2">
    <source>
        <dbReference type="Pfam" id="PF02601"/>
    </source>
</evidence>
<dbReference type="RefSeq" id="WP_290273480.1">
    <property type="nucleotide sequence ID" value="NZ_JAUFQP010000013.1"/>
</dbReference>
<dbReference type="Pfam" id="PF02601">
    <property type="entry name" value="Exonuc_VII_L"/>
    <property type="match status" value="1"/>
</dbReference>
<accession>A0ABV5GZN6</accession>
<organism evidence="3 4">
    <name type="scientific">Algibacter miyuki</name>
    <dbReference type="NCBI Taxonomy" id="1306933"/>
    <lineage>
        <taxon>Bacteria</taxon>
        <taxon>Pseudomonadati</taxon>
        <taxon>Bacteroidota</taxon>
        <taxon>Flavobacteriia</taxon>
        <taxon>Flavobacteriales</taxon>
        <taxon>Flavobacteriaceae</taxon>
        <taxon>Algibacter</taxon>
    </lineage>
</organism>